<dbReference type="RefSeq" id="WP_259134463.1">
    <property type="nucleotide sequence ID" value="NZ_JANUCS010000006.1"/>
</dbReference>
<evidence type="ECO:0000313" key="3">
    <source>
        <dbReference type="Proteomes" id="UP000284763"/>
    </source>
</evidence>
<evidence type="ECO:0000313" key="2">
    <source>
        <dbReference type="EMBL" id="RQD85792.1"/>
    </source>
</evidence>
<dbReference type="SUPFAM" id="SSF53807">
    <property type="entry name" value="Helical backbone' metal receptor"/>
    <property type="match status" value="1"/>
</dbReference>
<reference evidence="2 3" key="1">
    <citation type="submission" date="2018-08" db="EMBL/GenBank/DDBJ databases">
        <title>The metabolism and importance of syntrophic acetate oxidation coupled to methane or sulfide production in haloalkaline environments.</title>
        <authorList>
            <person name="Timmers P.H.A."/>
            <person name="Vavourakis C.D."/>
            <person name="Sorokin D.Y."/>
            <person name="Sinninghe Damste J.S."/>
            <person name="Muyzer G."/>
            <person name="Stams A.J.M."/>
            <person name="Plugge C.M."/>
        </authorList>
    </citation>
    <scope>NUCLEOTIDE SEQUENCE [LARGE SCALE GENOMIC DNA]</scope>
    <source>
        <strain evidence="2">MSAO_Arc3</strain>
    </source>
</reference>
<dbReference type="InterPro" id="IPR050902">
    <property type="entry name" value="ABC_Transporter_SBP"/>
</dbReference>
<dbReference type="Proteomes" id="UP000284763">
    <property type="component" value="Unassembled WGS sequence"/>
</dbReference>
<sequence>MIRVNFFRSIIYLLAIVSVLFLSGCIGGFEDNSLNGETRVIIDSYNREVQVPNNVERVVCQGSGALRYLTYLEGTDMVVGVESNEHRDDQMKKPYLQANPHLSNLPSIGEFRGNTDPERIMMVEPDIIFWVDPPSSSDANQLQSRTGIPVVALEYGNFWTYRESLDNSLRLMGEVIGNQERPEEVISFFDNKIDDLNERTADISKSDKESVFIGGVAHRGPHGFQSTQPEYPPFEFLNANNVARDMGTEQAHVSKEAIVDWDPEIIFVDASTHETTPSAIHELESDPSYRSLSAVEEGEVYQVLPYNSYNTNFGTLLANSYYIGTILYPDEFDDIDPDKKADEIYEFLVGSPVYNQISEEFYQGGFQKVSVR</sequence>
<organism evidence="2 3">
    <name type="scientific">Methanosalsum natronophilum</name>
    <dbReference type="NCBI Taxonomy" id="768733"/>
    <lineage>
        <taxon>Archaea</taxon>
        <taxon>Methanobacteriati</taxon>
        <taxon>Methanobacteriota</taxon>
        <taxon>Stenosarchaea group</taxon>
        <taxon>Methanomicrobia</taxon>
        <taxon>Methanosarcinales</taxon>
        <taxon>Methanosarcinaceae</taxon>
        <taxon>Methanosalsum</taxon>
    </lineage>
</organism>
<dbReference type="PANTHER" id="PTHR30535">
    <property type="entry name" value="VITAMIN B12-BINDING PROTEIN"/>
    <property type="match status" value="1"/>
</dbReference>
<dbReference type="InterPro" id="IPR002491">
    <property type="entry name" value="ABC_transptr_periplasmic_BD"/>
</dbReference>
<accession>A0A3R7XUT1</accession>
<dbReference type="PROSITE" id="PS51257">
    <property type="entry name" value="PROKAR_LIPOPROTEIN"/>
    <property type="match status" value="1"/>
</dbReference>
<comment type="caution">
    <text evidence="2">The sequence shown here is derived from an EMBL/GenBank/DDBJ whole genome shotgun (WGS) entry which is preliminary data.</text>
</comment>
<dbReference type="PANTHER" id="PTHR30535:SF34">
    <property type="entry name" value="MOLYBDATE-BINDING PROTEIN MOLA"/>
    <property type="match status" value="1"/>
</dbReference>
<feature type="domain" description="Fe/B12 periplasmic-binding" evidence="1">
    <location>
        <begin position="57"/>
        <end position="331"/>
    </location>
</feature>
<protein>
    <submittedName>
        <fullName evidence="2">Iron ABC transporter substrate-binding protein</fullName>
    </submittedName>
</protein>
<dbReference type="Gene3D" id="3.40.50.1980">
    <property type="entry name" value="Nitrogenase molybdenum iron protein domain"/>
    <property type="match status" value="2"/>
</dbReference>
<evidence type="ECO:0000259" key="1">
    <source>
        <dbReference type="PROSITE" id="PS50983"/>
    </source>
</evidence>
<dbReference type="EMBL" id="QZAB01000283">
    <property type="protein sequence ID" value="RQD85792.1"/>
    <property type="molecule type" value="Genomic_DNA"/>
</dbReference>
<dbReference type="CDD" id="cd01147">
    <property type="entry name" value="HemV-2"/>
    <property type="match status" value="1"/>
</dbReference>
<dbReference type="PROSITE" id="PS50983">
    <property type="entry name" value="FE_B12_PBP"/>
    <property type="match status" value="1"/>
</dbReference>
<proteinExistence type="predicted"/>
<dbReference type="AlphaFoldDB" id="A0A3R7XUT1"/>
<dbReference type="Pfam" id="PF01497">
    <property type="entry name" value="Peripla_BP_2"/>
    <property type="match status" value="1"/>
</dbReference>
<name>A0A3R7XUT1_9EURY</name>
<gene>
    <name evidence="2" type="ORF">D5R95_04330</name>
</gene>